<protein>
    <submittedName>
        <fullName evidence="2">Uncharacterized protein</fullName>
    </submittedName>
</protein>
<evidence type="ECO:0000313" key="2">
    <source>
        <dbReference type="EMBL" id="KAF4683676.1"/>
    </source>
</evidence>
<sequence length="324" mass="37425">MRIHLVPIGITLVRLVNAEYKYYCDFMDEMVAQCIGKTKGGLISTLSQHGALTHPEHPKEVRYVTDVCHIKDRRTWFPSFASGSLHVDPRVRCDIEIEVGTGMLTANISYKAEKPILDLPSYYYLTNQLTGMGYFFFKLDPIALEDLELRRDQSTKKDWGHFRKATDPGLDVRARRRTAEFLTRTEDGTMKKLVVLRTADGVMKLGATPSDHDGDSPLRAEAFLFGYSWKDEHHRGIMVTHKGEPVMLFDTNMRPKRLTEDRYFPSTRYPNRYRKAQRRKESLKGKVWIHKDDTADPFWYTPVTNKCVLSSHASGHDRYHPITP</sequence>
<evidence type="ECO:0000313" key="3">
    <source>
        <dbReference type="Proteomes" id="UP000541610"/>
    </source>
</evidence>
<keyword evidence="1" id="KW-0732">Signal</keyword>
<evidence type="ECO:0000256" key="1">
    <source>
        <dbReference type="SAM" id="SignalP"/>
    </source>
</evidence>
<dbReference type="EMBL" id="JABANP010000352">
    <property type="protein sequence ID" value="KAF4683676.1"/>
    <property type="molecule type" value="Genomic_DNA"/>
</dbReference>
<dbReference type="Proteomes" id="UP000541610">
    <property type="component" value="Unassembled WGS sequence"/>
</dbReference>
<feature type="chain" id="PRO_5029813853" evidence="1">
    <location>
        <begin position="19"/>
        <end position="324"/>
    </location>
</feature>
<name>A0A7J6NIU9_PEROL</name>
<reference evidence="2 3" key="1">
    <citation type="submission" date="2020-04" db="EMBL/GenBank/DDBJ databases">
        <title>Perkinsus olseni comparative genomics.</title>
        <authorList>
            <person name="Bogema D.R."/>
        </authorList>
    </citation>
    <scope>NUCLEOTIDE SEQUENCE [LARGE SCALE GENOMIC DNA]</scope>
    <source>
        <strain evidence="2">00978-12</strain>
    </source>
</reference>
<proteinExistence type="predicted"/>
<accession>A0A7J6NIU9</accession>
<gene>
    <name evidence="2" type="ORF">FOZ60_008809</name>
</gene>
<organism evidence="2 3">
    <name type="scientific">Perkinsus olseni</name>
    <name type="common">Perkinsus atlanticus</name>
    <dbReference type="NCBI Taxonomy" id="32597"/>
    <lineage>
        <taxon>Eukaryota</taxon>
        <taxon>Sar</taxon>
        <taxon>Alveolata</taxon>
        <taxon>Perkinsozoa</taxon>
        <taxon>Perkinsea</taxon>
        <taxon>Perkinsida</taxon>
        <taxon>Perkinsidae</taxon>
        <taxon>Perkinsus</taxon>
    </lineage>
</organism>
<dbReference type="AlphaFoldDB" id="A0A7J6NIU9"/>
<feature type="signal peptide" evidence="1">
    <location>
        <begin position="1"/>
        <end position="18"/>
    </location>
</feature>
<comment type="caution">
    <text evidence="2">The sequence shown here is derived from an EMBL/GenBank/DDBJ whole genome shotgun (WGS) entry which is preliminary data.</text>
</comment>